<evidence type="ECO:0000313" key="3">
    <source>
        <dbReference type="Proteomes" id="UP000076722"/>
    </source>
</evidence>
<proteinExistence type="predicted"/>
<feature type="non-terminal residue" evidence="2">
    <location>
        <position position="71"/>
    </location>
</feature>
<dbReference type="PROSITE" id="PS50097">
    <property type="entry name" value="BTB"/>
    <property type="match status" value="1"/>
</dbReference>
<evidence type="ECO:0000313" key="2">
    <source>
        <dbReference type="EMBL" id="KZS87616.1"/>
    </source>
</evidence>
<dbReference type="AlphaFoldDB" id="A0A164NE18"/>
<reference evidence="2 3" key="1">
    <citation type="journal article" date="2016" name="Mol. Biol. Evol.">
        <title>Comparative Genomics of Early-Diverging Mushroom-Forming Fungi Provides Insights into the Origins of Lignocellulose Decay Capabilities.</title>
        <authorList>
            <person name="Nagy L.G."/>
            <person name="Riley R."/>
            <person name="Tritt A."/>
            <person name="Adam C."/>
            <person name="Daum C."/>
            <person name="Floudas D."/>
            <person name="Sun H."/>
            <person name="Yadav J.S."/>
            <person name="Pangilinan J."/>
            <person name="Larsson K.H."/>
            <person name="Matsuura K."/>
            <person name="Barry K."/>
            <person name="Labutti K."/>
            <person name="Kuo R."/>
            <person name="Ohm R.A."/>
            <person name="Bhattacharya S.S."/>
            <person name="Shirouzu T."/>
            <person name="Yoshinaga Y."/>
            <person name="Martin F.M."/>
            <person name="Grigoriev I.V."/>
            <person name="Hibbett D.S."/>
        </authorList>
    </citation>
    <scope>NUCLEOTIDE SEQUENCE [LARGE SCALE GENOMIC DNA]</scope>
    <source>
        <strain evidence="2 3">HHB9708</strain>
    </source>
</reference>
<sequence length="71" mass="7963">FSFSDSNLTIRSKDGTRFLIHKSIMSSVSGVFRDMLSLDQIPSCDNTPDNVVDLPECASYIDLLLIYIYPS</sequence>
<name>A0A164NE18_9AGAM</name>
<dbReference type="Proteomes" id="UP000076722">
    <property type="component" value="Unassembled WGS sequence"/>
</dbReference>
<feature type="non-terminal residue" evidence="2">
    <location>
        <position position="1"/>
    </location>
</feature>
<dbReference type="InterPro" id="IPR011333">
    <property type="entry name" value="SKP1/BTB/POZ_sf"/>
</dbReference>
<gene>
    <name evidence="2" type="ORF">SISNIDRAFT_402846</name>
</gene>
<dbReference type="Pfam" id="PF00651">
    <property type="entry name" value="BTB"/>
    <property type="match status" value="1"/>
</dbReference>
<dbReference type="Gene3D" id="3.30.710.10">
    <property type="entry name" value="Potassium Channel Kv1.1, Chain A"/>
    <property type="match status" value="1"/>
</dbReference>
<keyword evidence="3" id="KW-1185">Reference proteome</keyword>
<organism evidence="2 3">
    <name type="scientific">Sistotremastrum niveocremeum HHB9708</name>
    <dbReference type="NCBI Taxonomy" id="1314777"/>
    <lineage>
        <taxon>Eukaryota</taxon>
        <taxon>Fungi</taxon>
        <taxon>Dikarya</taxon>
        <taxon>Basidiomycota</taxon>
        <taxon>Agaricomycotina</taxon>
        <taxon>Agaricomycetes</taxon>
        <taxon>Sistotremastrales</taxon>
        <taxon>Sistotremastraceae</taxon>
        <taxon>Sertulicium</taxon>
        <taxon>Sertulicium niveocremeum</taxon>
    </lineage>
</organism>
<dbReference type="SUPFAM" id="SSF54695">
    <property type="entry name" value="POZ domain"/>
    <property type="match status" value="1"/>
</dbReference>
<accession>A0A164NE18</accession>
<protein>
    <recommendedName>
        <fullName evidence="1">BTB domain-containing protein</fullName>
    </recommendedName>
</protein>
<dbReference type="EMBL" id="KV419446">
    <property type="protein sequence ID" value="KZS87616.1"/>
    <property type="molecule type" value="Genomic_DNA"/>
</dbReference>
<evidence type="ECO:0000259" key="1">
    <source>
        <dbReference type="PROSITE" id="PS50097"/>
    </source>
</evidence>
<feature type="domain" description="BTB" evidence="1">
    <location>
        <begin position="4"/>
        <end position="71"/>
    </location>
</feature>
<dbReference type="InterPro" id="IPR000210">
    <property type="entry name" value="BTB/POZ_dom"/>
</dbReference>
<dbReference type="OrthoDB" id="3357985at2759"/>